<evidence type="ECO:0000256" key="12">
    <source>
        <dbReference type="ARBA" id="ARBA00023065"/>
    </source>
</evidence>
<evidence type="ECO:0000256" key="3">
    <source>
        <dbReference type="ARBA" id="ARBA00022519"/>
    </source>
</evidence>
<dbReference type="OrthoDB" id="9813828at2"/>
<keyword evidence="14" id="KW-0472">Membrane</keyword>
<evidence type="ECO:0000313" key="17">
    <source>
        <dbReference type="EMBL" id="SDL62671.1"/>
    </source>
</evidence>
<evidence type="ECO:0000256" key="11">
    <source>
        <dbReference type="ARBA" id="ARBA00023053"/>
    </source>
</evidence>
<keyword evidence="8" id="KW-1278">Translocase</keyword>
<dbReference type="EMBL" id="FNFO01000007">
    <property type="protein sequence ID" value="SDL62671.1"/>
    <property type="molecule type" value="Genomic_DNA"/>
</dbReference>
<sequence>MSKTNIFLLFVLFNLASLQILAQYQININQIGLELGEMVDPNSNYQTDLDSLFSFKALEWEKVKFIEKNEALRIYHENIDKEEQEVLPIFEIKNSSKIILPIYGDGHWNKIWAKVVIDKNTMKVLDIKFEHRNEAPIFGAEITSQTFKSNFIETNVNFTQSFSLYQNDKLVLDGEQRVDGISGATITSKGVVNMLNEGLSRYETYLH</sequence>
<dbReference type="SMART" id="SM00900">
    <property type="entry name" value="FMN_bind"/>
    <property type="match status" value="1"/>
</dbReference>
<evidence type="ECO:0000256" key="7">
    <source>
        <dbReference type="ARBA" id="ARBA00022692"/>
    </source>
</evidence>
<accession>A0A1G9LL34</accession>
<dbReference type="PANTHER" id="PTHR37838">
    <property type="entry name" value="NA(+)-TRANSLOCATING NADH-QUINONE REDUCTASE SUBUNIT C"/>
    <property type="match status" value="1"/>
</dbReference>
<evidence type="ECO:0000256" key="4">
    <source>
        <dbReference type="ARBA" id="ARBA00022553"/>
    </source>
</evidence>
<keyword evidence="1" id="KW-0813">Transport</keyword>
<keyword evidence="4" id="KW-0597">Phosphoprotein</keyword>
<evidence type="ECO:0000256" key="15">
    <source>
        <dbReference type="ARBA" id="ARBA00023201"/>
    </source>
</evidence>
<keyword evidence="11" id="KW-0915">Sodium</keyword>
<dbReference type="AlphaFoldDB" id="A0A1G9LL34"/>
<dbReference type="Pfam" id="PF04205">
    <property type="entry name" value="FMN_bind"/>
    <property type="match status" value="1"/>
</dbReference>
<dbReference type="GO" id="GO:0016655">
    <property type="term" value="F:oxidoreductase activity, acting on NAD(P)H, quinone or similar compound as acceptor"/>
    <property type="evidence" value="ECO:0007669"/>
    <property type="project" value="InterPro"/>
</dbReference>
<name>A0A1G9LL34_9BACT</name>
<evidence type="ECO:0000256" key="2">
    <source>
        <dbReference type="ARBA" id="ARBA00022475"/>
    </source>
</evidence>
<evidence type="ECO:0000256" key="1">
    <source>
        <dbReference type="ARBA" id="ARBA00022448"/>
    </source>
</evidence>
<keyword evidence="9" id="KW-1133">Transmembrane helix</keyword>
<dbReference type="GO" id="GO:0016020">
    <property type="term" value="C:membrane"/>
    <property type="evidence" value="ECO:0007669"/>
    <property type="project" value="InterPro"/>
</dbReference>
<evidence type="ECO:0000256" key="8">
    <source>
        <dbReference type="ARBA" id="ARBA00022967"/>
    </source>
</evidence>
<evidence type="ECO:0000259" key="16">
    <source>
        <dbReference type="SMART" id="SM00900"/>
    </source>
</evidence>
<keyword evidence="12" id="KW-0406">Ion transport</keyword>
<evidence type="ECO:0000256" key="9">
    <source>
        <dbReference type="ARBA" id="ARBA00022989"/>
    </source>
</evidence>
<keyword evidence="13 17" id="KW-0830">Ubiquinone</keyword>
<keyword evidence="15" id="KW-0739">Sodium transport</keyword>
<dbReference type="STRING" id="1075417.SAMN05421823_10785"/>
<keyword evidence="10" id="KW-0520">NAD</keyword>
<evidence type="ECO:0000256" key="5">
    <source>
        <dbReference type="ARBA" id="ARBA00022630"/>
    </source>
</evidence>
<evidence type="ECO:0000313" key="18">
    <source>
        <dbReference type="Proteomes" id="UP000198510"/>
    </source>
</evidence>
<keyword evidence="6" id="KW-0288">FMN</keyword>
<protein>
    <submittedName>
        <fullName evidence="17">Na+-transporting NADH:ubiquinone oxidoreductase subunit C</fullName>
    </submittedName>
</protein>
<evidence type="ECO:0000256" key="6">
    <source>
        <dbReference type="ARBA" id="ARBA00022643"/>
    </source>
</evidence>
<dbReference type="PANTHER" id="PTHR37838:SF1">
    <property type="entry name" value="NA(+)-TRANSLOCATING NADH-QUINONE REDUCTASE SUBUNIT C"/>
    <property type="match status" value="1"/>
</dbReference>
<keyword evidence="18" id="KW-1185">Reference proteome</keyword>
<dbReference type="InterPro" id="IPR010204">
    <property type="entry name" value="NqrC"/>
</dbReference>
<keyword evidence="2" id="KW-1003">Cell membrane</keyword>
<keyword evidence="7" id="KW-0812">Transmembrane</keyword>
<dbReference type="RefSeq" id="WP_089684355.1">
    <property type="nucleotide sequence ID" value="NZ_FNFO01000007.1"/>
</dbReference>
<evidence type="ECO:0000256" key="13">
    <source>
        <dbReference type="ARBA" id="ARBA00023075"/>
    </source>
</evidence>
<gene>
    <name evidence="17" type="ORF">SAMN05421823_10785</name>
</gene>
<keyword evidence="5" id="KW-0285">Flavoprotein</keyword>
<dbReference type="Proteomes" id="UP000198510">
    <property type="component" value="Unassembled WGS sequence"/>
</dbReference>
<keyword evidence="3" id="KW-0997">Cell inner membrane</keyword>
<feature type="domain" description="FMN-binding" evidence="16">
    <location>
        <begin position="106"/>
        <end position="202"/>
    </location>
</feature>
<evidence type="ECO:0000256" key="14">
    <source>
        <dbReference type="ARBA" id="ARBA00023136"/>
    </source>
</evidence>
<reference evidence="17 18" key="1">
    <citation type="submission" date="2016-10" db="EMBL/GenBank/DDBJ databases">
        <authorList>
            <person name="de Groot N.N."/>
        </authorList>
    </citation>
    <scope>NUCLEOTIDE SEQUENCE [LARGE SCALE GENOMIC DNA]</scope>
    <source>
        <strain evidence="17 18">DSM 25186</strain>
    </source>
</reference>
<dbReference type="GO" id="GO:0006814">
    <property type="term" value="P:sodium ion transport"/>
    <property type="evidence" value="ECO:0007669"/>
    <property type="project" value="UniProtKB-KW"/>
</dbReference>
<evidence type="ECO:0000256" key="10">
    <source>
        <dbReference type="ARBA" id="ARBA00023027"/>
    </source>
</evidence>
<organism evidence="17 18">
    <name type="scientific">Catalinimonas alkaloidigena</name>
    <dbReference type="NCBI Taxonomy" id="1075417"/>
    <lineage>
        <taxon>Bacteria</taxon>
        <taxon>Pseudomonadati</taxon>
        <taxon>Bacteroidota</taxon>
        <taxon>Cytophagia</taxon>
        <taxon>Cytophagales</taxon>
        <taxon>Catalimonadaceae</taxon>
        <taxon>Catalinimonas</taxon>
    </lineage>
</organism>
<proteinExistence type="predicted"/>
<dbReference type="InterPro" id="IPR007329">
    <property type="entry name" value="FMN-bd"/>
</dbReference>
<dbReference type="GO" id="GO:0010181">
    <property type="term" value="F:FMN binding"/>
    <property type="evidence" value="ECO:0007669"/>
    <property type="project" value="InterPro"/>
</dbReference>